<keyword evidence="1" id="KW-1185">Reference proteome</keyword>
<accession>A0A5S6QJZ0</accession>
<dbReference type="Proteomes" id="UP000046395">
    <property type="component" value="Unassembled WGS sequence"/>
</dbReference>
<organism evidence="1 2">
    <name type="scientific">Trichuris muris</name>
    <name type="common">Mouse whipworm</name>
    <dbReference type="NCBI Taxonomy" id="70415"/>
    <lineage>
        <taxon>Eukaryota</taxon>
        <taxon>Metazoa</taxon>
        <taxon>Ecdysozoa</taxon>
        <taxon>Nematoda</taxon>
        <taxon>Enoplea</taxon>
        <taxon>Dorylaimia</taxon>
        <taxon>Trichinellida</taxon>
        <taxon>Trichuridae</taxon>
        <taxon>Trichuris</taxon>
    </lineage>
</organism>
<dbReference type="AlphaFoldDB" id="A0A5S6QJZ0"/>
<evidence type="ECO:0000313" key="2">
    <source>
        <dbReference type="WBParaSite" id="TMUE_2000007484.1"/>
    </source>
</evidence>
<name>A0A5S6QJZ0_TRIMR</name>
<sequence length="91" mass="10354">MGFDQGSRFDLIADVARLFLQWDGESVIILSIDNWTPLRRKIYSVNDGSKRTGCGYPCSLRSDVLSTLNPRVDEWCTLTSRQSSCYRKDDG</sequence>
<protein>
    <submittedName>
        <fullName evidence="2">Uncharacterized protein</fullName>
    </submittedName>
</protein>
<reference evidence="2" key="1">
    <citation type="submission" date="2019-12" db="UniProtKB">
        <authorList>
            <consortium name="WormBaseParasite"/>
        </authorList>
    </citation>
    <scope>IDENTIFICATION</scope>
</reference>
<proteinExistence type="predicted"/>
<evidence type="ECO:0000313" key="1">
    <source>
        <dbReference type="Proteomes" id="UP000046395"/>
    </source>
</evidence>
<dbReference type="WBParaSite" id="TMUE_2000007484.1">
    <property type="protein sequence ID" value="TMUE_2000007484.1"/>
    <property type="gene ID" value="WBGene00290863"/>
</dbReference>